<evidence type="ECO:0000313" key="1">
    <source>
        <dbReference type="EMBL" id="KAL2652012.1"/>
    </source>
</evidence>
<reference evidence="1 2" key="1">
    <citation type="submission" date="2024-09" db="EMBL/GenBank/DDBJ databases">
        <title>Chromosome-scale assembly of Riccia fluitans.</title>
        <authorList>
            <person name="Paukszto L."/>
            <person name="Sawicki J."/>
            <person name="Karawczyk K."/>
            <person name="Piernik-Szablinska J."/>
            <person name="Szczecinska M."/>
            <person name="Mazdziarz M."/>
        </authorList>
    </citation>
    <scope>NUCLEOTIDE SEQUENCE [LARGE SCALE GENOMIC DNA]</scope>
    <source>
        <strain evidence="1">Rf_01</strain>
        <tissue evidence="1">Aerial parts of the thallus</tissue>
    </source>
</reference>
<comment type="caution">
    <text evidence="1">The sequence shown here is derived from an EMBL/GenBank/DDBJ whole genome shotgun (WGS) entry which is preliminary data.</text>
</comment>
<sequence length="89" mass="10472">MDKRVWFACQETKHVEEAKNRPIEALNGEVETLWIDQTRWTEEWTALRTEHNLLDLPENPSARDSIKHVLKKIHSSSDQASKTEQTMQE</sequence>
<keyword evidence="2" id="KW-1185">Reference proteome</keyword>
<evidence type="ECO:0000313" key="2">
    <source>
        <dbReference type="Proteomes" id="UP001605036"/>
    </source>
</evidence>
<dbReference type="Proteomes" id="UP001605036">
    <property type="component" value="Unassembled WGS sequence"/>
</dbReference>
<gene>
    <name evidence="1" type="ORF">R1flu_020140</name>
</gene>
<protein>
    <submittedName>
        <fullName evidence="1">Uncharacterized protein</fullName>
    </submittedName>
</protein>
<accession>A0ABD1ZLU0</accession>
<dbReference type="EMBL" id="JBHFFA010000001">
    <property type="protein sequence ID" value="KAL2652012.1"/>
    <property type="molecule type" value="Genomic_DNA"/>
</dbReference>
<name>A0ABD1ZLU0_9MARC</name>
<proteinExistence type="predicted"/>
<organism evidence="1 2">
    <name type="scientific">Riccia fluitans</name>
    <dbReference type="NCBI Taxonomy" id="41844"/>
    <lineage>
        <taxon>Eukaryota</taxon>
        <taxon>Viridiplantae</taxon>
        <taxon>Streptophyta</taxon>
        <taxon>Embryophyta</taxon>
        <taxon>Marchantiophyta</taxon>
        <taxon>Marchantiopsida</taxon>
        <taxon>Marchantiidae</taxon>
        <taxon>Marchantiales</taxon>
        <taxon>Ricciaceae</taxon>
        <taxon>Riccia</taxon>
    </lineage>
</organism>
<dbReference type="AlphaFoldDB" id="A0ABD1ZLU0"/>